<reference evidence="1" key="1">
    <citation type="submission" date="2021-03" db="EMBL/GenBank/DDBJ databases">
        <title>Whole Genome Sequence of Bradyrhizobium sp. Strain 144S4.</title>
        <authorList>
            <person name="Bromfield E.S.P."/>
            <person name="Cloutier S."/>
        </authorList>
    </citation>
    <scope>NUCLEOTIDE SEQUENCE [LARGE SCALE GENOMIC DNA]</scope>
    <source>
        <strain evidence="1">144S4</strain>
    </source>
</reference>
<dbReference type="KEGG" id="bban:J4G43_041245"/>
<dbReference type="AlphaFoldDB" id="A0A939S556"/>
<dbReference type="Proteomes" id="UP000664702">
    <property type="component" value="Chromosome"/>
</dbReference>
<name>A0A939S556_9BRAD</name>
<accession>A0A939S556</accession>
<dbReference type="EMBL" id="JAGEMI010000001">
    <property type="protein sequence ID" value="MBO1867429.1"/>
    <property type="molecule type" value="Genomic_DNA"/>
</dbReference>
<gene>
    <name evidence="2" type="ORF">J4G43_041245</name>
    <name evidence="1" type="ORF">J4G43_43075</name>
</gene>
<dbReference type="EMBL" id="CP086136">
    <property type="protein sequence ID" value="UEM10970.1"/>
    <property type="molecule type" value="Genomic_DNA"/>
</dbReference>
<reference evidence="2 3" key="2">
    <citation type="journal article" date="2022" name="Int. J. Syst. Evol. Microbiol.">
        <title>Strains of Bradyrhizobium barranii sp. nov. associated with legumes native to Canada are symbionts of soybeans and belong to different subspecies (subsp. barranii subsp. nov. and subsp. apii subsp. nov.) and symbiovars (sv. glycinearum and sv. septentrionale).</title>
        <authorList>
            <person name="Bromfield E.S.P."/>
            <person name="Cloutier S."/>
            <person name="Wasai-Hara S."/>
            <person name="Minamisawa K."/>
        </authorList>
    </citation>
    <scope>NUCLEOTIDE SEQUENCE [LARGE SCALE GENOMIC DNA]</scope>
    <source>
        <strain evidence="2 3">144S4</strain>
    </source>
</reference>
<evidence type="ECO:0000313" key="1">
    <source>
        <dbReference type="EMBL" id="MBO1867429.1"/>
    </source>
</evidence>
<protein>
    <submittedName>
        <fullName evidence="1">Uncharacterized protein</fullName>
    </submittedName>
</protein>
<evidence type="ECO:0000313" key="2">
    <source>
        <dbReference type="EMBL" id="UEM10970.1"/>
    </source>
</evidence>
<dbReference type="RefSeq" id="WP_208088370.1">
    <property type="nucleotide sequence ID" value="NZ_CP086136.1"/>
</dbReference>
<evidence type="ECO:0000313" key="3">
    <source>
        <dbReference type="Proteomes" id="UP000664702"/>
    </source>
</evidence>
<sequence>MTIAAIIEQLETEWNTHGFFDRVRNGDYDATRGQAVLAILRAIKIGDEKMVPKRLLSLLWYLPSFLAWQTERIAEKGGNRTAYERFVTEILNTLQEVLGVP</sequence>
<proteinExistence type="predicted"/>
<organism evidence="1">
    <name type="scientific">Bradyrhizobium barranii subsp. barranii</name>
    <dbReference type="NCBI Taxonomy" id="2823807"/>
    <lineage>
        <taxon>Bacteria</taxon>
        <taxon>Pseudomonadati</taxon>
        <taxon>Pseudomonadota</taxon>
        <taxon>Alphaproteobacteria</taxon>
        <taxon>Hyphomicrobiales</taxon>
        <taxon>Nitrobacteraceae</taxon>
        <taxon>Bradyrhizobium</taxon>
        <taxon>Bradyrhizobium barranii</taxon>
    </lineage>
</organism>